<feature type="compositionally biased region" description="Basic residues" evidence="1">
    <location>
        <begin position="268"/>
        <end position="279"/>
    </location>
</feature>
<accession>A0ABR4C062</accession>
<feature type="compositionally biased region" description="Low complexity" evidence="1">
    <location>
        <begin position="60"/>
        <end position="86"/>
    </location>
</feature>
<protein>
    <submittedName>
        <fullName evidence="2">Uncharacterized protein</fullName>
    </submittedName>
</protein>
<dbReference type="EMBL" id="JAZHXI010000015">
    <property type="protein sequence ID" value="KAL2063294.1"/>
    <property type="molecule type" value="Genomic_DNA"/>
</dbReference>
<sequence length="754" mass="82983">MLLQKTSWRIKHIISTKKGSNIEKPGKHSDHGQKNKLTTSTPKRLSWLSQTSSSDTPPLRRAISSATTRSRRLTSSDSTAHSSSSSLCSCECEASPATIDHSLFAVEPIPPLPEILYLPPPLSPEDASPDAKTWRLIFQEPLSRPSTPDGIHLRIATSLTSALGTESAFDEIVRLTPATMVDNDKTPTQSLNYTGETDIEDLSENVEQLIRETDRAFQAVGTALADAKAATSGWYEPSRPVPPRPGSTSRGILKGTSRLPLRSLSISKGRKKRPVKKKSSIFGRSIPKVPPPPANTPARWTLTDVTANMADVFSGKLFRTEVAEMLTPGRIQQIKNEKDESARKISMESVRSFETDGSTPTEPFHLESLSSRITAAQQDVPPFASHILPPPATPQGSPRASKPTPPPRPPRPEDSLSQASSRAGMLFNNLSFPAPPIPPRAPRRPSTSRRTSLLPTIPEVSPLDLTPAQFSFSKSNSSMSSSRPSLTIMTPPTQIFLPSTNFTLTAPQFRHGPIRLDRLLRDRKGSSPEEEALDWIAFQMAIAGTIELDEHFGDMRDDSQWESDEAEIDNIVDWWAGFGFAGYGRIENEADVREKDSLAHITAAVARTHTGNQEVAKDDSEYLQKRTWKTWTDTPPPPIPPARVYNITSRTIDWKPNTEANDTFKLPPSNLPPPLYRPRISNLTITPVPPRRPSLAESVLSLPPSPMLDLVISGKSGADDDEEVVIPMGFNLGHDLGDFLNWEARHVQSLFSEK</sequence>
<name>A0ABR4C062_9HELO</name>
<comment type="caution">
    <text evidence="2">The sequence shown here is derived from an EMBL/GenBank/DDBJ whole genome shotgun (WGS) entry which is preliminary data.</text>
</comment>
<evidence type="ECO:0000256" key="1">
    <source>
        <dbReference type="SAM" id="MobiDB-lite"/>
    </source>
</evidence>
<proteinExistence type="predicted"/>
<feature type="compositionally biased region" description="Polar residues" evidence="1">
    <location>
        <begin position="35"/>
        <end position="56"/>
    </location>
</feature>
<feature type="region of interest" description="Disordered" evidence="1">
    <location>
        <begin position="231"/>
        <end position="297"/>
    </location>
</feature>
<evidence type="ECO:0000313" key="3">
    <source>
        <dbReference type="Proteomes" id="UP001595075"/>
    </source>
</evidence>
<evidence type="ECO:0000313" key="2">
    <source>
        <dbReference type="EMBL" id="KAL2063294.1"/>
    </source>
</evidence>
<organism evidence="2 3">
    <name type="scientific">Oculimacula yallundae</name>
    <dbReference type="NCBI Taxonomy" id="86028"/>
    <lineage>
        <taxon>Eukaryota</taxon>
        <taxon>Fungi</taxon>
        <taxon>Dikarya</taxon>
        <taxon>Ascomycota</taxon>
        <taxon>Pezizomycotina</taxon>
        <taxon>Leotiomycetes</taxon>
        <taxon>Helotiales</taxon>
        <taxon>Ploettnerulaceae</taxon>
        <taxon>Oculimacula</taxon>
    </lineage>
</organism>
<keyword evidence="3" id="KW-1185">Reference proteome</keyword>
<reference evidence="2 3" key="1">
    <citation type="journal article" date="2024" name="Commun. Biol.">
        <title>Comparative genomic analysis of thermophilic fungi reveals convergent evolutionary adaptations and gene losses.</title>
        <authorList>
            <person name="Steindorff A.S."/>
            <person name="Aguilar-Pontes M.V."/>
            <person name="Robinson A.J."/>
            <person name="Andreopoulos B."/>
            <person name="LaButti K."/>
            <person name="Kuo A."/>
            <person name="Mondo S."/>
            <person name="Riley R."/>
            <person name="Otillar R."/>
            <person name="Haridas S."/>
            <person name="Lipzen A."/>
            <person name="Grimwood J."/>
            <person name="Schmutz J."/>
            <person name="Clum A."/>
            <person name="Reid I.D."/>
            <person name="Moisan M.C."/>
            <person name="Butler G."/>
            <person name="Nguyen T.T.M."/>
            <person name="Dewar K."/>
            <person name="Conant G."/>
            <person name="Drula E."/>
            <person name="Henrissat B."/>
            <person name="Hansel C."/>
            <person name="Singer S."/>
            <person name="Hutchinson M.I."/>
            <person name="de Vries R.P."/>
            <person name="Natvig D.O."/>
            <person name="Powell A.J."/>
            <person name="Tsang A."/>
            <person name="Grigoriev I.V."/>
        </authorList>
    </citation>
    <scope>NUCLEOTIDE SEQUENCE [LARGE SCALE GENOMIC DNA]</scope>
    <source>
        <strain evidence="2 3">CBS 494.80</strain>
    </source>
</reference>
<feature type="region of interest" description="Disordered" evidence="1">
    <location>
        <begin position="14"/>
        <end position="86"/>
    </location>
</feature>
<feature type="region of interest" description="Disordered" evidence="1">
    <location>
        <begin position="382"/>
        <end position="451"/>
    </location>
</feature>
<gene>
    <name evidence="2" type="ORF">VTL71DRAFT_5099</name>
</gene>
<dbReference type="Proteomes" id="UP001595075">
    <property type="component" value="Unassembled WGS sequence"/>
</dbReference>
<feature type="compositionally biased region" description="Basic and acidic residues" evidence="1">
    <location>
        <begin position="20"/>
        <end position="33"/>
    </location>
</feature>